<sequence length="145" mass="16773">MAESSEHTAEDLIPIQNFMRRFSHVDPRDQERSLLAAAEAVAAAEAAKQPTLWQKFKNLFIWTPEPPPRVPTRHDWLLLPLMNAKDWLIDHPKTTTAICTVLFSTVADKMPYYDKFHKWACWCIEDESCVVGFILKRAKLFILCT</sequence>
<protein>
    <submittedName>
        <fullName evidence="1">Uncharacterized protein</fullName>
    </submittedName>
</protein>
<dbReference type="AlphaFoldDB" id="A0A8T0GWZ7"/>
<evidence type="ECO:0000313" key="2">
    <source>
        <dbReference type="Proteomes" id="UP000822688"/>
    </source>
</evidence>
<gene>
    <name evidence="1" type="ORF">KC19_9G172000</name>
</gene>
<comment type="caution">
    <text evidence="1">The sequence shown here is derived from an EMBL/GenBank/DDBJ whole genome shotgun (WGS) entry which is preliminary data.</text>
</comment>
<name>A0A8T0GWZ7_CERPU</name>
<keyword evidence="2" id="KW-1185">Reference proteome</keyword>
<proteinExistence type="predicted"/>
<reference evidence="1" key="1">
    <citation type="submission" date="2020-06" db="EMBL/GenBank/DDBJ databases">
        <title>WGS assembly of Ceratodon purpureus strain R40.</title>
        <authorList>
            <person name="Carey S.B."/>
            <person name="Jenkins J."/>
            <person name="Shu S."/>
            <person name="Lovell J.T."/>
            <person name="Sreedasyam A."/>
            <person name="Maumus F."/>
            <person name="Tiley G.P."/>
            <person name="Fernandez-Pozo N."/>
            <person name="Barry K."/>
            <person name="Chen C."/>
            <person name="Wang M."/>
            <person name="Lipzen A."/>
            <person name="Daum C."/>
            <person name="Saski C.A."/>
            <person name="Payton A.C."/>
            <person name="Mcbreen J.C."/>
            <person name="Conrad R.E."/>
            <person name="Kollar L.M."/>
            <person name="Olsson S."/>
            <person name="Huttunen S."/>
            <person name="Landis J.B."/>
            <person name="Wickett N.J."/>
            <person name="Johnson M.G."/>
            <person name="Rensing S.A."/>
            <person name="Grimwood J."/>
            <person name="Schmutz J."/>
            <person name="Mcdaniel S.F."/>
        </authorList>
    </citation>
    <scope>NUCLEOTIDE SEQUENCE</scope>
    <source>
        <strain evidence="1">R40</strain>
    </source>
</reference>
<evidence type="ECO:0000313" key="1">
    <source>
        <dbReference type="EMBL" id="KAG0562799.1"/>
    </source>
</evidence>
<dbReference type="EMBL" id="CM026430">
    <property type="protein sequence ID" value="KAG0562799.1"/>
    <property type="molecule type" value="Genomic_DNA"/>
</dbReference>
<organism evidence="1 2">
    <name type="scientific">Ceratodon purpureus</name>
    <name type="common">Fire moss</name>
    <name type="synonym">Dicranum purpureum</name>
    <dbReference type="NCBI Taxonomy" id="3225"/>
    <lineage>
        <taxon>Eukaryota</taxon>
        <taxon>Viridiplantae</taxon>
        <taxon>Streptophyta</taxon>
        <taxon>Embryophyta</taxon>
        <taxon>Bryophyta</taxon>
        <taxon>Bryophytina</taxon>
        <taxon>Bryopsida</taxon>
        <taxon>Dicranidae</taxon>
        <taxon>Pseudoditrichales</taxon>
        <taxon>Ditrichaceae</taxon>
        <taxon>Ceratodon</taxon>
    </lineage>
</organism>
<accession>A0A8T0GWZ7</accession>
<dbReference type="Proteomes" id="UP000822688">
    <property type="component" value="Chromosome 9"/>
</dbReference>